<dbReference type="InterPro" id="IPR015421">
    <property type="entry name" value="PyrdxlP-dep_Trfase_major"/>
</dbReference>
<dbReference type="Gene3D" id="3.90.1150.10">
    <property type="entry name" value="Aspartate Aminotransferase, domain 1"/>
    <property type="match status" value="1"/>
</dbReference>
<dbReference type="InterPro" id="IPR015424">
    <property type="entry name" value="PyrdxlP-dep_Trfase"/>
</dbReference>
<dbReference type="AlphaFoldDB" id="A0A1V1PDF5"/>
<evidence type="ECO:0000256" key="2">
    <source>
        <dbReference type="ARBA" id="ARBA00007441"/>
    </source>
</evidence>
<comment type="similarity">
    <text evidence="2">Belongs to the class-I pyridoxal-phosphate-dependent aminotransferase family.</text>
</comment>
<keyword evidence="4 7" id="KW-0808">Transferase</keyword>
<dbReference type="Gene3D" id="3.40.640.10">
    <property type="entry name" value="Type I PLP-dependent aspartate aminotransferase-like (Major domain)"/>
    <property type="match status" value="1"/>
</dbReference>
<sequence>MKYDTQHIQPFSKDTIFSKMNQLAIKHDSINLGHGFPDYPAPLFIKQAATKAIENNINQYTSVWGNLELRQRIADKMYEQYGLIYNPETDITITHGATEAIFSAINGLINPGDEVILFEPFYTTYLPSIKLAGGTPRFYTLYPPDWKIEESRLASLFSSKTRLILVNTPHNPTGKVFSDKELLLISKYCKQYNIVAISDDVYENFTYDHCQHKPLSTYPDMYERTITVSNVGKTFEVTGWKIGWTLAPYDLTKAIVKIRQYSTGSGATPLQEAAITAMNSSDDFYSRLKKRYQKQRDILYHDLQQALFKPVLPHGTCFLMADISNFGFESDIAFCQFLTVEIGVTAIPASALYNELPNNLQYIRFAFCKKEETLVEVGKRIMRIKKCLNL</sequence>
<gene>
    <name evidence="7" type="ORF">OMM_01356</name>
</gene>
<dbReference type="CDD" id="cd00609">
    <property type="entry name" value="AAT_like"/>
    <property type="match status" value="1"/>
</dbReference>
<evidence type="ECO:0000313" key="8">
    <source>
        <dbReference type="Proteomes" id="UP000189670"/>
    </source>
</evidence>
<dbReference type="EMBL" id="ATBP01000102">
    <property type="protein sequence ID" value="ETR72891.1"/>
    <property type="molecule type" value="Genomic_DNA"/>
</dbReference>
<dbReference type="GO" id="GO:0030170">
    <property type="term" value="F:pyridoxal phosphate binding"/>
    <property type="evidence" value="ECO:0007669"/>
    <property type="project" value="InterPro"/>
</dbReference>
<dbReference type="InterPro" id="IPR015422">
    <property type="entry name" value="PyrdxlP-dep_Trfase_small"/>
</dbReference>
<evidence type="ECO:0000256" key="1">
    <source>
        <dbReference type="ARBA" id="ARBA00001933"/>
    </source>
</evidence>
<evidence type="ECO:0000313" key="7">
    <source>
        <dbReference type="EMBL" id="ETR72891.1"/>
    </source>
</evidence>
<dbReference type="SUPFAM" id="SSF53383">
    <property type="entry name" value="PLP-dependent transferases"/>
    <property type="match status" value="1"/>
</dbReference>
<keyword evidence="5" id="KW-0663">Pyridoxal phosphate</keyword>
<keyword evidence="3 7" id="KW-0032">Aminotransferase</keyword>
<reference evidence="8" key="1">
    <citation type="submission" date="2012-11" db="EMBL/GenBank/DDBJ databases">
        <authorList>
            <person name="Lucero-Rivera Y.E."/>
            <person name="Tovar-Ramirez D."/>
        </authorList>
    </citation>
    <scope>NUCLEOTIDE SEQUENCE [LARGE SCALE GENOMIC DNA]</scope>
    <source>
        <strain evidence="8">Araruama</strain>
    </source>
</reference>
<dbReference type="PANTHER" id="PTHR43807:SF20">
    <property type="entry name" value="FI04487P"/>
    <property type="match status" value="1"/>
</dbReference>
<organism evidence="7 8">
    <name type="scientific">Candidatus Magnetoglobus multicellularis str. Araruama</name>
    <dbReference type="NCBI Taxonomy" id="890399"/>
    <lineage>
        <taxon>Bacteria</taxon>
        <taxon>Pseudomonadati</taxon>
        <taxon>Thermodesulfobacteriota</taxon>
        <taxon>Desulfobacteria</taxon>
        <taxon>Desulfobacterales</taxon>
        <taxon>Desulfobacteraceae</taxon>
        <taxon>Candidatus Magnetoglobus</taxon>
    </lineage>
</organism>
<name>A0A1V1PDF5_9BACT</name>
<dbReference type="InterPro" id="IPR004839">
    <property type="entry name" value="Aminotransferase_I/II_large"/>
</dbReference>
<accession>A0A1V1PDF5</accession>
<evidence type="ECO:0000256" key="3">
    <source>
        <dbReference type="ARBA" id="ARBA00022576"/>
    </source>
</evidence>
<dbReference type="GO" id="GO:0005737">
    <property type="term" value="C:cytoplasm"/>
    <property type="evidence" value="ECO:0007669"/>
    <property type="project" value="TreeGrafter"/>
</dbReference>
<evidence type="ECO:0000256" key="4">
    <source>
        <dbReference type="ARBA" id="ARBA00022679"/>
    </source>
</evidence>
<comment type="caution">
    <text evidence="7">The sequence shown here is derived from an EMBL/GenBank/DDBJ whole genome shotgun (WGS) entry which is preliminary data.</text>
</comment>
<dbReference type="InterPro" id="IPR051326">
    <property type="entry name" value="Kynurenine-oxoglutarate_AT"/>
</dbReference>
<feature type="domain" description="Aminotransferase class I/classII large" evidence="6">
    <location>
        <begin position="28"/>
        <end position="373"/>
    </location>
</feature>
<dbReference type="FunFam" id="3.40.640.10:FF:000024">
    <property type="entry name" value="Kynurenine--oxoglutarate transaminase 3"/>
    <property type="match status" value="1"/>
</dbReference>
<dbReference type="PANTHER" id="PTHR43807">
    <property type="entry name" value="FI04487P"/>
    <property type="match status" value="1"/>
</dbReference>
<dbReference type="GO" id="GO:0016212">
    <property type="term" value="F:kynurenine-oxoglutarate transaminase activity"/>
    <property type="evidence" value="ECO:0007669"/>
    <property type="project" value="TreeGrafter"/>
</dbReference>
<dbReference type="Proteomes" id="UP000189670">
    <property type="component" value="Unassembled WGS sequence"/>
</dbReference>
<dbReference type="Pfam" id="PF00155">
    <property type="entry name" value="Aminotran_1_2"/>
    <property type="match status" value="1"/>
</dbReference>
<comment type="cofactor">
    <cofactor evidence="1">
        <name>pyridoxal 5'-phosphate</name>
        <dbReference type="ChEBI" id="CHEBI:597326"/>
    </cofactor>
</comment>
<protein>
    <submittedName>
        <fullName evidence="7">Aminotransferase, class I/classII</fullName>
    </submittedName>
</protein>
<evidence type="ECO:0000256" key="5">
    <source>
        <dbReference type="ARBA" id="ARBA00022898"/>
    </source>
</evidence>
<evidence type="ECO:0000259" key="6">
    <source>
        <dbReference type="Pfam" id="PF00155"/>
    </source>
</evidence>
<proteinExistence type="inferred from homology"/>